<evidence type="ECO:0000256" key="1">
    <source>
        <dbReference type="SAM" id="Coils"/>
    </source>
</evidence>
<dbReference type="KEGG" id="aagg:ETAA8_32700"/>
<keyword evidence="4" id="KW-1185">Reference proteome</keyword>
<keyword evidence="2" id="KW-0732">Signal</keyword>
<dbReference type="EMBL" id="CP036274">
    <property type="protein sequence ID" value="QDU28170.1"/>
    <property type="molecule type" value="Genomic_DNA"/>
</dbReference>
<feature type="chain" id="PRO_5021790044" evidence="2">
    <location>
        <begin position="29"/>
        <end position="187"/>
    </location>
</feature>
<gene>
    <name evidence="3" type="ORF">ETAA8_32700</name>
</gene>
<feature type="coiled-coil region" evidence="1">
    <location>
        <begin position="112"/>
        <end position="187"/>
    </location>
</feature>
<organism evidence="3 4">
    <name type="scientific">Anatilimnocola aggregata</name>
    <dbReference type="NCBI Taxonomy" id="2528021"/>
    <lineage>
        <taxon>Bacteria</taxon>
        <taxon>Pseudomonadati</taxon>
        <taxon>Planctomycetota</taxon>
        <taxon>Planctomycetia</taxon>
        <taxon>Pirellulales</taxon>
        <taxon>Pirellulaceae</taxon>
        <taxon>Anatilimnocola</taxon>
    </lineage>
</organism>
<dbReference type="RefSeq" id="WP_145090012.1">
    <property type="nucleotide sequence ID" value="NZ_CP036274.1"/>
</dbReference>
<feature type="signal peptide" evidence="2">
    <location>
        <begin position="1"/>
        <end position="28"/>
    </location>
</feature>
<evidence type="ECO:0000313" key="4">
    <source>
        <dbReference type="Proteomes" id="UP000315017"/>
    </source>
</evidence>
<accession>A0A517YD57</accession>
<protein>
    <submittedName>
        <fullName evidence="3">Uncharacterized protein</fullName>
    </submittedName>
</protein>
<evidence type="ECO:0000313" key="3">
    <source>
        <dbReference type="EMBL" id="QDU28170.1"/>
    </source>
</evidence>
<evidence type="ECO:0000256" key="2">
    <source>
        <dbReference type="SAM" id="SignalP"/>
    </source>
</evidence>
<dbReference type="AlphaFoldDB" id="A0A517YD57"/>
<sequence length="187" mass="19692" precursor="true">MKHTAMKLFSTVFAGILGFSTVAGTAQAGGGCGCEAPTVVCAPRCHHHRHCHYPPTGILVQSAPVMATQMMAAPMMAQPAMFAAPAAQVTFAAPAQYALVQVAPSSTSSNTNSNLNSNCQGATELLEELRKLRGGQASSLSQAALGSQAEQDLARLQDRVGEIETTIKQIKDLITDQNKAILELRNK</sequence>
<name>A0A517YD57_9BACT</name>
<reference evidence="3 4" key="1">
    <citation type="submission" date="2019-02" db="EMBL/GenBank/DDBJ databases">
        <title>Deep-cultivation of Planctomycetes and their phenomic and genomic characterization uncovers novel biology.</title>
        <authorList>
            <person name="Wiegand S."/>
            <person name="Jogler M."/>
            <person name="Boedeker C."/>
            <person name="Pinto D."/>
            <person name="Vollmers J."/>
            <person name="Rivas-Marin E."/>
            <person name="Kohn T."/>
            <person name="Peeters S.H."/>
            <person name="Heuer A."/>
            <person name="Rast P."/>
            <person name="Oberbeckmann S."/>
            <person name="Bunk B."/>
            <person name="Jeske O."/>
            <person name="Meyerdierks A."/>
            <person name="Storesund J.E."/>
            <person name="Kallscheuer N."/>
            <person name="Luecker S."/>
            <person name="Lage O.M."/>
            <person name="Pohl T."/>
            <person name="Merkel B.J."/>
            <person name="Hornburger P."/>
            <person name="Mueller R.-W."/>
            <person name="Bruemmer F."/>
            <person name="Labrenz M."/>
            <person name="Spormann A.M."/>
            <person name="Op den Camp H."/>
            <person name="Overmann J."/>
            <person name="Amann R."/>
            <person name="Jetten M.S.M."/>
            <person name="Mascher T."/>
            <person name="Medema M.H."/>
            <person name="Devos D.P."/>
            <person name="Kaster A.-K."/>
            <person name="Ovreas L."/>
            <person name="Rohde M."/>
            <person name="Galperin M.Y."/>
            <person name="Jogler C."/>
        </authorList>
    </citation>
    <scope>NUCLEOTIDE SEQUENCE [LARGE SCALE GENOMIC DNA]</scope>
    <source>
        <strain evidence="3 4">ETA_A8</strain>
    </source>
</reference>
<proteinExistence type="predicted"/>
<dbReference type="PROSITE" id="PS51257">
    <property type="entry name" value="PROKAR_LIPOPROTEIN"/>
    <property type="match status" value="1"/>
</dbReference>
<keyword evidence="1" id="KW-0175">Coiled coil</keyword>
<dbReference type="Proteomes" id="UP000315017">
    <property type="component" value="Chromosome"/>
</dbReference>